<dbReference type="InterPro" id="IPR001810">
    <property type="entry name" value="F-box_dom"/>
</dbReference>
<accession>A0A3M7SZF8</accession>
<dbReference type="InterPro" id="IPR036047">
    <property type="entry name" value="F-box-like_dom_sf"/>
</dbReference>
<dbReference type="SUPFAM" id="SSF81383">
    <property type="entry name" value="F-box domain"/>
    <property type="match status" value="1"/>
</dbReference>
<comment type="caution">
    <text evidence="2">The sequence shown here is derived from an EMBL/GenBank/DDBJ whole genome shotgun (WGS) entry which is preliminary data.</text>
</comment>
<name>A0A3M7SZF8_BRAPC</name>
<evidence type="ECO:0000313" key="3">
    <source>
        <dbReference type="Proteomes" id="UP000276133"/>
    </source>
</evidence>
<keyword evidence="3" id="KW-1185">Reference proteome</keyword>
<reference evidence="2 3" key="1">
    <citation type="journal article" date="2018" name="Sci. Rep.">
        <title>Genomic signatures of local adaptation to the degree of environmental predictability in rotifers.</title>
        <authorList>
            <person name="Franch-Gras L."/>
            <person name="Hahn C."/>
            <person name="Garcia-Roger E.M."/>
            <person name="Carmona M.J."/>
            <person name="Serra M."/>
            <person name="Gomez A."/>
        </authorList>
    </citation>
    <scope>NUCLEOTIDE SEQUENCE [LARGE SCALE GENOMIC DNA]</scope>
    <source>
        <strain evidence="2">HYR1</strain>
    </source>
</reference>
<dbReference type="CDD" id="cd09917">
    <property type="entry name" value="F-box_SF"/>
    <property type="match status" value="1"/>
</dbReference>
<dbReference type="GO" id="GO:0019005">
    <property type="term" value="C:SCF ubiquitin ligase complex"/>
    <property type="evidence" value="ECO:0007669"/>
    <property type="project" value="TreeGrafter"/>
</dbReference>
<dbReference type="STRING" id="10195.A0A3M7SZF8"/>
<dbReference type="PANTHER" id="PTHR14381">
    <property type="entry name" value="DACTYLIN"/>
    <property type="match status" value="1"/>
</dbReference>
<dbReference type="OrthoDB" id="435188at2759"/>
<organism evidence="2 3">
    <name type="scientific">Brachionus plicatilis</name>
    <name type="common">Marine rotifer</name>
    <name type="synonym">Brachionus muelleri</name>
    <dbReference type="NCBI Taxonomy" id="10195"/>
    <lineage>
        <taxon>Eukaryota</taxon>
        <taxon>Metazoa</taxon>
        <taxon>Spiralia</taxon>
        <taxon>Gnathifera</taxon>
        <taxon>Rotifera</taxon>
        <taxon>Eurotatoria</taxon>
        <taxon>Monogononta</taxon>
        <taxon>Pseudotrocha</taxon>
        <taxon>Ploima</taxon>
        <taxon>Brachionidae</taxon>
        <taxon>Brachionus</taxon>
    </lineage>
</organism>
<dbReference type="EMBL" id="REGN01000561">
    <property type="protein sequence ID" value="RNA41049.1"/>
    <property type="molecule type" value="Genomic_DNA"/>
</dbReference>
<evidence type="ECO:0000313" key="2">
    <source>
        <dbReference type="EMBL" id="RNA41049.1"/>
    </source>
</evidence>
<dbReference type="AlphaFoldDB" id="A0A3M7SZF8"/>
<sequence>MMLTNLPNDILILIFSKYLSLEDLFSISQCSKYFKDIIFNYVIKNINNYPVLDLNYPFGYNQYDEYSKSYSVDFNNFYRLKCYLNLKNNPVVQKKIYAFSEKMFPSIQIGEDTRDSHGFRSVYLTDDNQFLWLNLDDVIKSNPIEISDKYYRKKKFVNKIKTVNRVPIIGYGDIRKFKKKDDFLVCSFDKGLKLFLYENDRFEMINELAEQNNRINCVDLGLKYKKIIYGCTNGLLKIGSTDDFSFSQINVKDRIIRCCFSPSEKDLAVGTAGIYPHKNSIPSPVRIYDLFSFKEKQHLVSPGGIKIGGGILSLSFIDENTVMSAGYDTFIRIFDLRSNKCIQSLEEPEDMSIYSVCCSKYYGLLSGNDRQSIVRYWDRRVNRIIRSFEVCKTNSSVYSLACTPDCILAGVDLGIILLDFRYS</sequence>
<protein>
    <submittedName>
        <fullName evidence="2">F-box WD repeat-containing 4</fullName>
    </submittedName>
</protein>
<dbReference type="InterPro" id="IPR015943">
    <property type="entry name" value="WD40/YVTN_repeat-like_dom_sf"/>
</dbReference>
<dbReference type="PROSITE" id="PS50181">
    <property type="entry name" value="FBOX"/>
    <property type="match status" value="1"/>
</dbReference>
<dbReference type="Proteomes" id="UP000276133">
    <property type="component" value="Unassembled WGS sequence"/>
</dbReference>
<dbReference type="SUPFAM" id="SSF50978">
    <property type="entry name" value="WD40 repeat-like"/>
    <property type="match status" value="1"/>
</dbReference>
<dbReference type="Gene3D" id="2.130.10.10">
    <property type="entry name" value="YVTN repeat-like/Quinoprotein amine dehydrogenase"/>
    <property type="match status" value="1"/>
</dbReference>
<dbReference type="InterPro" id="IPR052301">
    <property type="entry name" value="SCF_F-box/WD-repeat"/>
</dbReference>
<proteinExistence type="predicted"/>
<gene>
    <name evidence="2" type="ORF">BpHYR1_035048</name>
</gene>
<dbReference type="Pfam" id="PF12937">
    <property type="entry name" value="F-box-like"/>
    <property type="match status" value="1"/>
</dbReference>
<dbReference type="PANTHER" id="PTHR14381:SF1">
    <property type="entry name" value="F-BOX_WD REPEAT-CONTAINING PROTEIN 4"/>
    <property type="match status" value="1"/>
</dbReference>
<dbReference type="InterPro" id="IPR036322">
    <property type="entry name" value="WD40_repeat_dom_sf"/>
</dbReference>
<feature type="domain" description="F-box" evidence="1">
    <location>
        <begin position="1"/>
        <end position="46"/>
    </location>
</feature>
<dbReference type="GO" id="GO:0031146">
    <property type="term" value="P:SCF-dependent proteasomal ubiquitin-dependent protein catabolic process"/>
    <property type="evidence" value="ECO:0007669"/>
    <property type="project" value="TreeGrafter"/>
</dbReference>
<evidence type="ECO:0000259" key="1">
    <source>
        <dbReference type="PROSITE" id="PS50181"/>
    </source>
</evidence>